<feature type="domain" description="Calpain catalytic" evidence="8">
    <location>
        <begin position="23"/>
        <end position="340"/>
    </location>
</feature>
<dbReference type="PANTHER" id="PTHR10183:SF402">
    <property type="entry name" value="CALPAIN-5"/>
    <property type="match status" value="1"/>
</dbReference>
<dbReference type="GO" id="GO:0006508">
    <property type="term" value="P:proteolysis"/>
    <property type="evidence" value="ECO:0007669"/>
    <property type="project" value="UniProtKB-KW"/>
</dbReference>
<accession>A0A667Y5G5</accession>
<dbReference type="Ensembl" id="ENSMMDT00005019880.1">
    <property type="protein sequence ID" value="ENSMMDP00005019414.1"/>
    <property type="gene ID" value="ENSMMDG00005007977.1"/>
</dbReference>
<dbReference type="InterPro" id="IPR033884">
    <property type="entry name" value="C2_Calpain"/>
</dbReference>
<dbReference type="PROSITE" id="PS00139">
    <property type="entry name" value="THIOL_PROTEASE_CYS"/>
    <property type="match status" value="1"/>
</dbReference>
<dbReference type="Gene3D" id="2.60.120.380">
    <property type="match status" value="1"/>
</dbReference>
<keyword evidence="10" id="KW-1185">Reference proteome</keyword>
<dbReference type="SUPFAM" id="SSF49562">
    <property type="entry name" value="C2 domain (Calcium/lipid-binding domain, CaLB)"/>
    <property type="match status" value="1"/>
</dbReference>
<dbReference type="GeneTree" id="ENSGT00940000156536"/>
<dbReference type="PRINTS" id="PR00704">
    <property type="entry name" value="CALPAIN"/>
</dbReference>
<dbReference type="InterPro" id="IPR001300">
    <property type="entry name" value="Peptidase_C2_calpain_cat"/>
</dbReference>
<evidence type="ECO:0000256" key="6">
    <source>
        <dbReference type="PROSITE-ProRule" id="PRU00239"/>
    </source>
</evidence>
<reference evidence="9" key="2">
    <citation type="submission" date="2025-08" db="UniProtKB">
        <authorList>
            <consortium name="Ensembl"/>
        </authorList>
    </citation>
    <scope>IDENTIFICATION</scope>
</reference>
<dbReference type="InterPro" id="IPR022682">
    <property type="entry name" value="Calpain_domain_III"/>
</dbReference>
<dbReference type="GO" id="GO:0005737">
    <property type="term" value="C:cytoplasm"/>
    <property type="evidence" value="ECO:0007669"/>
    <property type="project" value="TreeGrafter"/>
</dbReference>
<dbReference type="Proteomes" id="UP000472263">
    <property type="component" value="Chromosome 13"/>
</dbReference>
<dbReference type="InterPro" id="IPR038765">
    <property type="entry name" value="Papain-like_cys_pep_sf"/>
</dbReference>
<comment type="similarity">
    <text evidence="1">Belongs to the peptidase C2 family.</text>
</comment>
<dbReference type="SMART" id="SM00239">
    <property type="entry name" value="C2"/>
    <property type="match status" value="1"/>
</dbReference>
<evidence type="ECO:0000256" key="3">
    <source>
        <dbReference type="ARBA" id="ARBA00022801"/>
    </source>
</evidence>
<keyword evidence="4 6" id="KW-0788">Thiol protease</keyword>
<dbReference type="FunFam" id="3.90.70.10:FF:000027">
    <property type="entry name" value="Calpain 5"/>
    <property type="match status" value="1"/>
</dbReference>
<gene>
    <name evidence="9" type="primary">CAPN5</name>
    <name evidence="9" type="synonym">LOC115370348</name>
</gene>
<evidence type="ECO:0000259" key="8">
    <source>
        <dbReference type="PROSITE" id="PS50203"/>
    </source>
</evidence>
<dbReference type="Pfam" id="PF00648">
    <property type="entry name" value="Peptidase_C2"/>
    <property type="match status" value="1"/>
</dbReference>
<dbReference type="InterPro" id="IPR000008">
    <property type="entry name" value="C2_dom"/>
</dbReference>
<evidence type="ECO:0000259" key="7">
    <source>
        <dbReference type="PROSITE" id="PS50004"/>
    </source>
</evidence>
<reference evidence="9" key="3">
    <citation type="submission" date="2025-09" db="UniProtKB">
        <authorList>
            <consortium name="Ensembl"/>
        </authorList>
    </citation>
    <scope>IDENTIFICATION</scope>
</reference>
<dbReference type="SMART" id="SM00230">
    <property type="entry name" value="CysPc"/>
    <property type="match status" value="1"/>
</dbReference>
<dbReference type="AlphaFoldDB" id="A0A667Y5G5"/>
<keyword evidence="2 6" id="KW-0645">Protease</keyword>
<evidence type="ECO:0000256" key="1">
    <source>
        <dbReference type="ARBA" id="ARBA00007623"/>
    </source>
</evidence>
<organism evidence="9 10">
    <name type="scientific">Myripristis murdjan</name>
    <name type="common">pinecone soldierfish</name>
    <dbReference type="NCBI Taxonomy" id="586833"/>
    <lineage>
        <taxon>Eukaryota</taxon>
        <taxon>Metazoa</taxon>
        <taxon>Chordata</taxon>
        <taxon>Craniata</taxon>
        <taxon>Vertebrata</taxon>
        <taxon>Euteleostomi</taxon>
        <taxon>Actinopterygii</taxon>
        <taxon>Neopterygii</taxon>
        <taxon>Teleostei</taxon>
        <taxon>Neoteleostei</taxon>
        <taxon>Acanthomorphata</taxon>
        <taxon>Holocentriformes</taxon>
        <taxon>Holocentridae</taxon>
        <taxon>Myripristis</taxon>
    </lineage>
</organism>
<dbReference type="CDD" id="cd04046">
    <property type="entry name" value="C2_Calpain"/>
    <property type="match status" value="1"/>
</dbReference>
<feature type="active site" evidence="5 6">
    <location>
        <position position="78"/>
    </location>
</feature>
<reference evidence="9" key="1">
    <citation type="submission" date="2019-06" db="EMBL/GenBank/DDBJ databases">
        <authorList>
            <consortium name="Wellcome Sanger Institute Data Sharing"/>
        </authorList>
    </citation>
    <scope>NUCLEOTIDE SEQUENCE [LARGE SCALE GENOMIC DNA]</scope>
</reference>
<dbReference type="InterPro" id="IPR033883">
    <property type="entry name" value="C2_III"/>
</dbReference>
<dbReference type="InterPro" id="IPR036213">
    <property type="entry name" value="Calpain_III_sf"/>
</dbReference>
<dbReference type="Gene3D" id="2.60.40.150">
    <property type="entry name" value="C2 domain"/>
    <property type="match status" value="1"/>
</dbReference>
<evidence type="ECO:0000256" key="4">
    <source>
        <dbReference type="ARBA" id="ARBA00022807"/>
    </source>
</evidence>
<evidence type="ECO:0000313" key="10">
    <source>
        <dbReference type="Proteomes" id="UP000472263"/>
    </source>
</evidence>
<protein>
    <submittedName>
        <fullName evidence="9">Calpain 5</fullName>
    </submittedName>
</protein>
<dbReference type="GO" id="GO:0004198">
    <property type="term" value="F:calcium-dependent cysteine-type endopeptidase activity"/>
    <property type="evidence" value="ECO:0007669"/>
    <property type="project" value="InterPro"/>
</dbReference>
<proteinExistence type="inferred from homology"/>
<name>A0A667Y5G5_9TELE</name>
<dbReference type="Pfam" id="PF01067">
    <property type="entry name" value="Calpain_III"/>
    <property type="match status" value="1"/>
</dbReference>
<dbReference type="CDD" id="cd00044">
    <property type="entry name" value="CysPc"/>
    <property type="match status" value="1"/>
</dbReference>
<sequence length="637" mass="72714">IFSSENGQSYSVLRRQCQQNGRLFEDPLFPAADQSLFYQSNRIGRVTWKRPKELCSDPHLFVDGISAHDLHQGQLGNCWFVAACSSLASREALWQKVIPDWKDQEWDKEKPESYAGIFHFRFCWFGEFVDVVIDDRLPTVNGELVYCHSNDSNEFWSALVEKAYAKLYGCYEALDGGNTADALVDFTGGVSEPLSLIENGYKDDEEKRNELFERVLKVHNRGGLISCSIRATSEADMEARLACGLVKGHAYAVTDVRRVRLGHGLLAYFKSDKLNMIRMRNPWGQREWNGPWSDSSEEWQKVSERERENIGVTVQDDGEFWMTFDDFIANFTDLILCRLINTSYLSFHKTWEEAVMRGAWRRNDNPLLSRAGGCTNNRQTFLQNPQYVFDVKKPEDEALICLQQRDRRATLRDGRGENLAIGFEIHRVELNRTYRMHVTQQKVGGSIYINSRCVFLRIDLKEGRYVIIPTTFDPYLEGDFLLRIFTDVPSSCSELTLDEPPQTCWTGLCGYPSLVTQVHVMRADGLAGHDSDGASDPYVIIRCEGDKVRSPVYKDTRSPVFNTKGLFYRKSGNKAITIEIYNHNVLSDSFLGQVTLAAEPGEIQQTLHLRDKGNRRDNDLPGTITVAMVTSRELTNI</sequence>
<evidence type="ECO:0000256" key="2">
    <source>
        <dbReference type="ARBA" id="ARBA00022670"/>
    </source>
</evidence>
<dbReference type="PROSITE" id="PS50203">
    <property type="entry name" value="CALPAIN_CAT"/>
    <property type="match status" value="1"/>
</dbReference>
<dbReference type="Pfam" id="PF00168">
    <property type="entry name" value="C2"/>
    <property type="match status" value="1"/>
</dbReference>
<evidence type="ECO:0000256" key="5">
    <source>
        <dbReference type="PIRSR" id="PIRSR622684-1"/>
    </source>
</evidence>
<dbReference type="InterPro" id="IPR022684">
    <property type="entry name" value="Calpain_cysteine_protease"/>
</dbReference>
<dbReference type="CDD" id="cd00214">
    <property type="entry name" value="Calpain_III"/>
    <property type="match status" value="1"/>
</dbReference>
<evidence type="ECO:0000313" key="9">
    <source>
        <dbReference type="Ensembl" id="ENSMMDP00005019414.1"/>
    </source>
</evidence>
<dbReference type="InterPro" id="IPR022683">
    <property type="entry name" value="Calpain_III"/>
</dbReference>
<dbReference type="FunFam" id="2.60.120.380:FF:000003">
    <property type="entry name" value="Calpain 5"/>
    <property type="match status" value="1"/>
</dbReference>
<feature type="domain" description="C2" evidence="7">
    <location>
        <begin position="489"/>
        <end position="611"/>
    </location>
</feature>
<dbReference type="SUPFAM" id="SSF49758">
    <property type="entry name" value="Calpain large subunit, middle domain (domain III)"/>
    <property type="match status" value="1"/>
</dbReference>
<keyword evidence="3 6" id="KW-0378">Hydrolase</keyword>
<dbReference type="Gene3D" id="3.90.70.10">
    <property type="entry name" value="Cysteine proteinases"/>
    <property type="match status" value="1"/>
</dbReference>
<dbReference type="SMART" id="SM00720">
    <property type="entry name" value="calpain_III"/>
    <property type="match status" value="1"/>
</dbReference>
<dbReference type="InterPro" id="IPR035892">
    <property type="entry name" value="C2_domain_sf"/>
</dbReference>
<dbReference type="SUPFAM" id="SSF54001">
    <property type="entry name" value="Cysteine proteinases"/>
    <property type="match status" value="1"/>
</dbReference>
<feature type="active site" evidence="5 6">
    <location>
        <position position="281"/>
    </location>
</feature>
<dbReference type="PROSITE" id="PS50004">
    <property type="entry name" value="C2"/>
    <property type="match status" value="1"/>
</dbReference>
<dbReference type="FunFam" id="2.60.40.150:FF:000173">
    <property type="entry name" value="Calpain 5b"/>
    <property type="match status" value="1"/>
</dbReference>
<dbReference type="InterPro" id="IPR000169">
    <property type="entry name" value="Pept_cys_AS"/>
</dbReference>
<feature type="active site" evidence="5 6">
    <location>
        <position position="249"/>
    </location>
</feature>
<dbReference type="PANTHER" id="PTHR10183">
    <property type="entry name" value="CALPAIN"/>
    <property type="match status" value="1"/>
</dbReference>